<protein>
    <submittedName>
        <fullName evidence="2">Uncharacterized protein</fullName>
    </submittedName>
</protein>
<dbReference type="EMBL" id="DUZY01000005">
    <property type="protein sequence ID" value="DAD40520.1"/>
    <property type="molecule type" value="Genomic_DNA"/>
</dbReference>
<comment type="caution">
    <text evidence="2">The sequence shown here is derived from an EMBL/GenBank/DDBJ whole genome shotgun (WGS) entry which is preliminary data.</text>
</comment>
<feature type="compositionally biased region" description="Basic and acidic residues" evidence="1">
    <location>
        <begin position="50"/>
        <end position="78"/>
    </location>
</feature>
<organism evidence="2 3">
    <name type="scientific">Nelumbo nucifera</name>
    <name type="common">Sacred lotus</name>
    <dbReference type="NCBI Taxonomy" id="4432"/>
    <lineage>
        <taxon>Eukaryota</taxon>
        <taxon>Viridiplantae</taxon>
        <taxon>Streptophyta</taxon>
        <taxon>Embryophyta</taxon>
        <taxon>Tracheophyta</taxon>
        <taxon>Spermatophyta</taxon>
        <taxon>Magnoliopsida</taxon>
        <taxon>Proteales</taxon>
        <taxon>Nelumbonaceae</taxon>
        <taxon>Nelumbo</taxon>
    </lineage>
</organism>
<keyword evidence="3" id="KW-1185">Reference proteome</keyword>
<dbReference type="AlphaFoldDB" id="A0A822Z7D2"/>
<proteinExistence type="predicted"/>
<dbReference type="Proteomes" id="UP000607653">
    <property type="component" value="Unassembled WGS sequence"/>
</dbReference>
<feature type="region of interest" description="Disordered" evidence="1">
    <location>
        <begin position="49"/>
        <end position="78"/>
    </location>
</feature>
<evidence type="ECO:0000313" key="3">
    <source>
        <dbReference type="Proteomes" id="UP000607653"/>
    </source>
</evidence>
<evidence type="ECO:0000313" key="2">
    <source>
        <dbReference type="EMBL" id="DAD40520.1"/>
    </source>
</evidence>
<gene>
    <name evidence="2" type="ORF">HUJ06_014843</name>
</gene>
<reference evidence="2 3" key="1">
    <citation type="journal article" date="2020" name="Mol. Biol. Evol.">
        <title>Distinct Expression and Methylation Patterns for Genes with Different Fates following a Single Whole-Genome Duplication in Flowering Plants.</title>
        <authorList>
            <person name="Shi T."/>
            <person name="Rahmani R.S."/>
            <person name="Gugger P.F."/>
            <person name="Wang M."/>
            <person name="Li H."/>
            <person name="Zhang Y."/>
            <person name="Li Z."/>
            <person name="Wang Q."/>
            <person name="Van de Peer Y."/>
            <person name="Marchal K."/>
            <person name="Chen J."/>
        </authorList>
    </citation>
    <scope>NUCLEOTIDE SEQUENCE [LARGE SCALE GENOMIC DNA]</scope>
    <source>
        <tissue evidence="2">Leaf</tissue>
    </source>
</reference>
<sequence length="104" mass="11905">MLRYLCGVYGVVEVEELASERRKAKGERASVSCKRRWRQMGSRCALMSEWDPHLGRDQTPERRPDLGGTKEREGGERTDCLTLTHSPTHPLGLHCRVPDEPVCW</sequence>
<name>A0A822Z7D2_NELNU</name>
<accession>A0A822Z7D2</accession>
<evidence type="ECO:0000256" key="1">
    <source>
        <dbReference type="SAM" id="MobiDB-lite"/>
    </source>
</evidence>